<accession>A0AAV2NPR8</accession>
<name>A0AAV2NPR8_9HYME</name>
<evidence type="ECO:0000256" key="1">
    <source>
        <dbReference type="SAM" id="MobiDB-lite"/>
    </source>
</evidence>
<evidence type="ECO:0000313" key="2">
    <source>
        <dbReference type="EMBL" id="CAL1681781.1"/>
    </source>
</evidence>
<organism evidence="2 3">
    <name type="scientific">Lasius platythorax</name>
    <dbReference type="NCBI Taxonomy" id="488582"/>
    <lineage>
        <taxon>Eukaryota</taxon>
        <taxon>Metazoa</taxon>
        <taxon>Ecdysozoa</taxon>
        <taxon>Arthropoda</taxon>
        <taxon>Hexapoda</taxon>
        <taxon>Insecta</taxon>
        <taxon>Pterygota</taxon>
        <taxon>Neoptera</taxon>
        <taxon>Endopterygota</taxon>
        <taxon>Hymenoptera</taxon>
        <taxon>Apocrita</taxon>
        <taxon>Aculeata</taxon>
        <taxon>Formicoidea</taxon>
        <taxon>Formicidae</taxon>
        <taxon>Formicinae</taxon>
        <taxon>Lasius</taxon>
        <taxon>Lasius</taxon>
    </lineage>
</organism>
<proteinExistence type="predicted"/>
<gene>
    <name evidence="2" type="ORF">LPLAT_LOCUS7726</name>
</gene>
<dbReference type="EMBL" id="OZ034826">
    <property type="protein sequence ID" value="CAL1681781.1"/>
    <property type="molecule type" value="Genomic_DNA"/>
</dbReference>
<dbReference type="AlphaFoldDB" id="A0AAV2NPR8"/>
<protein>
    <submittedName>
        <fullName evidence="2">Uncharacterized protein</fullName>
    </submittedName>
</protein>
<feature type="compositionally biased region" description="Basic and acidic residues" evidence="1">
    <location>
        <begin position="34"/>
        <end position="50"/>
    </location>
</feature>
<sequence length="118" mass="13256">MIDETPVRELREKSSEKKNVCTERMRFAARELAEPDEARRTSRAYERTTTEKSAGFADPSCAPGMISAAVATPPRSLHSTTKRLHSFPPRDVKIPPLSRPWDYPLLGTRLQIVSIFGS</sequence>
<reference evidence="2" key="1">
    <citation type="submission" date="2024-04" db="EMBL/GenBank/DDBJ databases">
        <authorList>
            <consortium name="Molecular Ecology Group"/>
        </authorList>
    </citation>
    <scope>NUCLEOTIDE SEQUENCE</scope>
</reference>
<keyword evidence="3" id="KW-1185">Reference proteome</keyword>
<dbReference type="Proteomes" id="UP001497644">
    <property type="component" value="Chromosome 3"/>
</dbReference>
<feature type="region of interest" description="Disordered" evidence="1">
    <location>
        <begin position="34"/>
        <end position="62"/>
    </location>
</feature>
<evidence type="ECO:0000313" key="3">
    <source>
        <dbReference type="Proteomes" id="UP001497644"/>
    </source>
</evidence>